<evidence type="ECO:0000313" key="3">
    <source>
        <dbReference type="Proteomes" id="UP001486565"/>
    </source>
</evidence>
<reference evidence="2 3" key="1">
    <citation type="submission" date="2023-03" db="EMBL/GenBank/DDBJ databases">
        <title>Novel Species.</title>
        <authorList>
            <person name="Ma S."/>
        </authorList>
    </citation>
    <scope>NUCLEOTIDE SEQUENCE [LARGE SCALE GENOMIC DNA]</scope>
    <source>
        <strain evidence="2 3">LIND6LT2</strain>
    </source>
</reference>
<gene>
    <name evidence="2" type="ORF">QBE51_12770</name>
</gene>
<sequence length="349" mass="39939">MKILMIGRGVISTLYGWALEKAGNEIEFYVRPGKTAVYGPVVNLDILDGREKSKGHRVIEQWPIKMRETFDENHTYDLIIISVNHYQLEEVAQSISPHTGNATILIFNNIWLDAKTIEHYFPSKTVLWGFPGGGGGYHDLNTLKGGFMKRIFLESEVTAASKKRHQQVVKLFKDAGFSVSQQKNMHHWLWGHFILNAAMAAEAIKVGGYLKAFQSRDSVTEMILLMREMIPLIKARKGNLDMITMFLVRMPIKLSAFLLQKSATSGTLTGEIMRRMEGSGHATTEMAFQYLQDIMKDSRKYDVKLPHLEALKPYFCESVINFMFFEQTISFLARIKIKAKEEIFYECYS</sequence>
<dbReference type="Pfam" id="PF02558">
    <property type="entry name" value="ApbA"/>
    <property type="match status" value="1"/>
</dbReference>
<name>A0ABZ2Y2S2_9FIRM</name>
<dbReference type="Gene3D" id="3.40.50.720">
    <property type="entry name" value="NAD(P)-binding Rossmann-like Domain"/>
    <property type="match status" value="1"/>
</dbReference>
<accession>A0ABZ2Y2S2</accession>
<keyword evidence="3" id="KW-1185">Reference proteome</keyword>
<organism evidence="2 3">
    <name type="scientific">Defluviitalea saccharophila</name>
    <dbReference type="NCBI Taxonomy" id="879970"/>
    <lineage>
        <taxon>Bacteria</taxon>
        <taxon>Bacillati</taxon>
        <taxon>Bacillota</taxon>
        <taxon>Clostridia</taxon>
        <taxon>Lachnospirales</taxon>
        <taxon>Defluviitaleaceae</taxon>
        <taxon>Defluviitalea</taxon>
    </lineage>
</organism>
<protein>
    <submittedName>
        <fullName evidence="2">2-dehydropantoate 2-reductase N-terminal domain-containing protein</fullName>
    </submittedName>
</protein>
<dbReference type="InterPro" id="IPR036291">
    <property type="entry name" value="NAD(P)-bd_dom_sf"/>
</dbReference>
<evidence type="ECO:0000313" key="2">
    <source>
        <dbReference type="EMBL" id="WZL69642.1"/>
    </source>
</evidence>
<dbReference type="SUPFAM" id="SSF51735">
    <property type="entry name" value="NAD(P)-binding Rossmann-fold domains"/>
    <property type="match status" value="1"/>
</dbReference>
<proteinExistence type="predicted"/>
<dbReference type="Proteomes" id="UP001486565">
    <property type="component" value="Chromosome"/>
</dbReference>
<dbReference type="InterPro" id="IPR013332">
    <property type="entry name" value="KPR_N"/>
</dbReference>
<evidence type="ECO:0000259" key="1">
    <source>
        <dbReference type="Pfam" id="PF02558"/>
    </source>
</evidence>
<dbReference type="EMBL" id="CP121687">
    <property type="protein sequence ID" value="WZL69642.1"/>
    <property type="molecule type" value="Genomic_DNA"/>
</dbReference>
<dbReference type="RefSeq" id="WP_341876628.1">
    <property type="nucleotide sequence ID" value="NZ_CP121687.1"/>
</dbReference>
<feature type="domain" description="Ketopantoate reductase N-terminal" evidence="1">
    <location>
        <begin position="3"/>
        <end position="129"/>
    </location>
</feature>